<organism evidence="1 2">
    <name type="scientific">Haemophilus ducreyi</name>
    <dbReference type="NCBI Taxonomy" id="730"/>
    <lineage>
        <taxon>Bacteria</taxon>
        <taxon>Pseudomonadati</taxon>
        <taxon>Pseudomonadota</taxon>
        <taxon>Gammaproteobacteria</taxon>
        <taxon>Pasteurellales</taxon>
        <taxon>Pasteurellaceae</taxon>
        <taxon>Haemophilus</taxon>
    </lineage>
</organism>
<dbReference type="RefSeq" id="WP_010944160.1">
    <property type="nucleotide sequence ID" value="NZ_CP011218.1"/>
</dbReference>
<accession>A0AAC8UBH6</accession>
<proteinExistence type="predicted"/>
<dbReference type="EMBL" id="CP011219">
    <property type="protein sequence ID" value="AKO31715.1"/>
    <property type="molecule type" value="Genomic_DNA"/>
</dbReference>
<sequence length="111" mass="12798">MKHETTINFTAKLEENGEIGISIKDLNGDKTPEFCQAQLSIIIMLMFKNSERVIAHFLDKLDAEKQITTNINIICEETDDDITLDMNVKDGMGYLFLNFIKEQYAEFEVEE</sequence>
<protein>
    <submittedName>
        <fullName evidence="1">Uncharacterized protein</fullName>
    </submittedName>
</protein>
<dbReference type="AlphaFoldDB" id="A0AAC8UBH6"/>
<gene>
    <name evidence="1" type="ORF">RZ57_00400</name>
</gene>
<evidence type="ECO:0000313" key="1">
    <source>
        <dbReference type="EMBL" id="AKO31715.1"/>
    </source>
</evidence>
<reference evidence="1 2" key="1">
    <citation type="journal article" date="2015" name="PLoS Negl. Trop. Dis.">
        <title>Haemophilus ducreyi Cutaneous Ulcer Strains Are Nearly Identical to Class I Genital Ulcer Strains.</title>
        <authorList>
            <person name="Gangaiah D."/>
            <person name="Webb K.M."/>
            <person name="Humphreys T.L."/>
            <person name="Fortney K.R."/>
            <person name="Toh E."/>
            <person name="Tai A."/>
            <person name="Katz S.S."/>
            <person name="Pillay A."/>
            <person name="Chen C.Y."/>
            <person name="Roberts S.A."/>
            <person name="Munson R.S.Jr."/>
            <person name="Spinola S.M."/>
        </authorList>
    </citation>
    <scope>NUCLEOTIDE SEQUENCE [LARGE SCALE GENOMIC DNA]</scope>
    <source>
        <strain evidence="2">CLU2</strain>
    </source>
</reference>
<evidence type="ECO:0000313" key="2">
    <source>
        <dbReference type="Proteomes" id="UP000060132"/>
    </source>
</evidence>
<name>A0AAC8UBH6_HAEDC</name>
<dbReference type="Proteomes" id="UP000060132">
    <property type="component" value="Chromosome"/>
</dbReference>